<protein>
    <recommendedName>
        <fullName evidence="3">Autophagy-related protein 3</fullName>
    </recommendedName>
    <alternativeName>
        <fullName evidence="10 11">Autophagy-related E2-like conjugation enzyme ATG3</fullName>
    </alternativeName>
</protein>
<keyword evidence="14" id="KW-1185">Reference proteome</keyword>
<dbReference type="PANTHER" id="PTHR12866:SF2">
    <property type="entry name" value="UBIQUITIN-LIKE-CONJUGATING ENZYME ATG3"/>
    <property type="match status" value="1"/>
</dbReference>
<dbReference type="PANTHER" id="PTHR12866">
    <property type="entry name" value="UBIQUITIN-LIKE-CONJUGATING ENZYME ATG3"/>
    <property type="match status" value="1"/>
</dbReference>
<dbReference type="GO" id="GO:0000407">
    <property type="term" value="C:phagophore assembly site"/>
    <property type="evidence" value="ECO:0007669"/>
    <property type="project" value="TreeGrafter"/>
</dbReference>
<evidence type="ECO:0000256" key="9">
    <source>
        <dbReference type="ARBA" id="ARBA00025674"/>
    </source>
</evidence>
<evidence type="ECO:0000256" key="12">
    <source>
        <dbReference type="SAM" id="MobiDB-lite"/>
    </source>
</evidence>
<dbReference type="GO" id="GO:0000422">
    <property type="term" value="P:autophagy of mitochondrion"/>
    <property type="evidence" value="ECO:0007669"/>
    <property type="project" value="TreeGrafter"/>
</dbReference>
<dbReference type="Pfam" id="PF03987">
    <property type="entry name" value="Autophagy_act_C"/>
    <property type="match status" value="1"/>
</dbReference>
<dbReference type="GO" id="GO:0015031">
    <property type="term" value="P:protein transport"/>
    <property type="evidence" value="ECO:0007669"/>
    <property type="project" value="UniProtKB-KW"/>
</dbReference>
<evidence type="ECO:0000256" key="5">
    <source>
        <dbReference type="ARBA" id="ARBA00022490"/>
    </source>
</evidence>
<evidence type="ECO:0000256" key="2">
    <source>
        <dbReference type="ARBA" id="ARBA00007683"/>
    </source>
</evidence>
<accession>A0A9P6WK96</accession>
<organism evidence="13 14">
    <name type="scientific">Pichia californica</name>
    <dbReference type="NCBI Taxonomy" id="460514"/>
    <lineage>
        <taxon>Eukaryota</taxon>
        <taxon>Fungi</taxon>
        <taxon>Dikarya</taxon>
        <taxon>Ascomycota</taxon>
        <taxon>Saccharomycotina</taxon>
        <taxon>Pichiomycetes</taxon>
        <taxon>Pichiales</taxon>
        <taxon>Pichiaceae</taxon>
        <taxon>Pichia</taxon>
    </lineage>
</organism>
<gene>
    <name evidence="13" type="primary">ATG3</name>
    <name evidence="13" type="ORF">C6P40_000889</name>
</gene>
<reference evidence="13" key="1">
    <citation type="submission" date="2020-11" db="EMBL/GenBank/DDBJ databases">
        <title>Kefir isolates.</title>
        <authorList>
            <person name="Marcisauskas S."/>
            <person name="Kim Y."/>
            <person name="Blasche S."/>
        </authorList>
    </citation>
    <scope>NUCLEOTIDE SEQUENCE</scope>
    <source>
        <strain evidence="13">Olga-1</strain>
    </source>
</reference>
<evidence type="ECO:0000313" key="14">
    <source>
        <dbReference type="Proteomes" id="UP000697127"/>
    </source>
</evidence>
<dbReference type="EMBL" id="PUHW01000146">
    <property type="protein sequence ID" value="KAG0688511.1"/>
    <property type="molecule type" value="Genomic_DNA"/>
</dbReference>
<evidence type="ECO:0000256" key="10">
    <source>
        <dbReference type="ARBA" id="ARBA00032144"/>
    </source>
</evidence>
<feature type="region of interest" description="Disordered" evidence="12">
    <location>
        <begin position="288"/>
        <end position="317"/>
    </location>
</feature>
<evidence type="ECO:0000256" key="6">
    <source>
        <dbReference type="ARBA" id="ARBA00022786"/>
    </source>
</evidence>
<comment type="function">
    <text evidence="9">E2 conjugating enzyme required for the cytoplasm to vacuole transport (Cvt) and autophagy. Required for selective autophagic degradation of the nucleus (nucleophagy) as well as for mitophagy which contributes to regulate mitochondrial quantity and quality by eliminating the mitochondria to a basal level to fulfill cellular energy requirements and preventing excess ROS production. Responsible for the E2-like covalent binding of phosphatidylethanolamine to the C-terminal Gly of ATG8. The ATG12-ATG5 conjugate plays a role of an E3 and promotes the transfer of ATG8 from ATG3 to phosphatidylethanolamine (PE). This step is required for the membrane association of ATG8. The formation of the ATG8-phosphatidylethanolamine conjugate is essential for autophagy and for the cytoplasm to vacuole transport (Cvt). The ATG8-PE conjugate mediates tethering between adjacent membranes and stimulates membrane hemifusion, leading to expansion of the autophagosomal membrane during autophagy.</text>
</comment>
<sequence>MTSQYLRSRLSSFREYLTPISHTSTFATTGEITPEEFVKAGDYLVYRFPTWQWSPADDSKGKDFLPLDKQFLVTRHVPCYVRAADYEFVDGNGEDDNIHKDDDKLDNEGWTVPQSANDSTKLPHKHINIYDEEVDDAEERSIKEVSDDDDDIKDIDELIDENAEDVEFIDNKLNKNTPADPKSSKKRSYDLYITYSTSYRVPKMYLVGFDSNSVPLTPEQMFEDIASDYRHKTVTIEKAPFLNNTTSVSIHPCKHATVMKVLMKRAAASARERSHNKETENIMRRISHLGLKDHEPTVNDNQQEGGKVSDADDDADADAEWEDLKGEGGGIDEGIRVDQYLIVFLKFISSVIPGIEHDYTMEAL</sequence>
<feature type="region of interest" description="Disordered" evidence="12">
    <location>
        <begin position="92"/>
        <end position="118"/>
    </location>
</feature>
<dbReference type="GO" id="GO:0000045">
    <property type="term" value="P:autophagosome assembly"/>
    <property type="evidence" value="ECO:0007669"/>
    <property type="project" value="TreeGrafter"/>
</dbReference>
<dbReference type="GO" id="GO:0044804">
    <property type="term" value="P:nucleophagy"/>
    <property type="evidence" value="ECO:0007669"/>
    <property type="project" value="TreeGrafter"/>
</dbReference>
<evidence type="ECO:0000256" key="11">
    <source>
        <dbReference type="ARBA" id="ARBA00033139"/>
    </source>
</evidence>
<dbReference type="GO" id="GO:0019776">
    <property type="term" value="F:Atg8-family ligase activity"/>
    <property type="evidence" value="ECO:0007669"/>
    <property type="project" value="TreeGrafter"/>
</dbReference>
<keyword evidence="5" id="KW-0963">Cytoplasm</keyword>
<keyword evidence="8" id="KW-0072">Autophagy</keyword>
<dbReference type="GO" id="GO:0061723">
    <property type="term" value="P:glycophagy"/>
    <property type="evidence" value="ECO:0007669"/>
    <property type="project" value="TreeGrafter"/>
</dbReference>
<evidence type="ECO:0000256" key="3">
    <source>
        <dbReference type="ARBA" id="ARBA00018067"/>
    </source>
</evidence>
<keyword evidence="6" id="KW-0833">Ubl conjugation pathway</keyword>
<comment type="similarity">
    <text evidence="2">Belongs to the ATG3 family.</text>
</comment>
<evidence type="ECO:0000256" key="7">
    <source>
        <dbReference type="ARBA" id="ARBA00022927"/>
    </source>
</evidence>
<dbReference type="AlphaFoldDB" id="A0A9P6WK96"/>
<comment type="subcellular location">
    <subcellularLocation>
        <location evidence="1">Cytoplasm</location>
    </subcellularLocation>
</comment>
<evidence type="ECO:0000256" key="4">
    <source>
        <dbReference type="ARBA" id="ARBA00022448"/>
    </source>
</evidence>
<dbReference type="InterPro" id="IPR007135">
    <property type="entry name" value="Atg3/Atg10"/>
</dbReference>
<evidence type="ECO:0000313" key="13">
    <source>
        <dbReference type="EMBL" id="KAG0688511.1"/>
    </source>
</evidence>
<name>A0A9P6WK96_9ASCO</name>
<comment type="caution">
    <text evidence="13">The sequence shown here is derived from an EMBL/GenBank/DDBJ whole genome shotgun (WGS) entry which is preliminary data.</text>
</comment>
<dbReference type="Gene3D" id="3.30.1460.50">
    <property type="match status" value="1"/>
</dbReference>
<proteinExistence type="inferred from homology"/>
<keyword evidence="4" id="KW-0813">Transport</keyword>
<dbReference type="GO" id="GO:0005829">
    <property type="term" value="C:cytosol"/>
    <property type="evidence" value="ECO:0007669"/>
    <property type="project" value="TreeGrafter"/>
</dbReference>
<keyword evidence="7" id="KW-0653">Protein transport</keyword>
<evidence type="ECO:0000256" key="1">
    <source>
        <dbReference type="ARBA" id="ARBA00004496"/>
    </source>
</evidence>
<feature type="compositionally biased region" description="Basic and acidic residues" evidence="12">
    <location>
        <begin position="96"/>
        <end position="107"/>
    </location>
</feature>
<evidence type="ECO:0000256" key="8">
    <source>
        <dbReference type="ARBA" id="ARBA00023006"/>
    </source>
</evidence>
<dbReference type="OrthoDB" id="1584384at2759"/>
<dbReference type="Proteomes" id="UP000697127">
    <property type="component" value="Unassembled WGS sequence"/>
</dbReference>